<dbReference type="Proteomes" id="UP000192223">
    <property type="component" value="Unplaced"/>
</dbReference>
<evidence type="ECO:0000313" key="2">
    <source>
        <dbReference type="RefSeq" id="XP_018319784.1"/>
    </source>
</evidence>
<dbReference type="AlphaFoldDB" id="A0A1W4W6R3"/>
<accession>A0A1W4W6R3</accession>
<name>A0A1W4W6R3_AGRPL</name>
<protein>
    <submittedName>
        <fullName evidence="2">Uncharacterized protein LOC108733201 isoform X2</fullName>
    </submittedName>
</protein>
<dbReference type="GeneID" id="108733201"/>
<dbReference type="RefSeq" id="XP_018319784.1">
    <property type="nucleotide sequence ID" value="XM_018464282.2"/>
</dbReference>
<reference evidence="2" key="1">
    <citation type="submission" date="2025-08" db="UniProtKB">
        <authorList>
            <consortium name="RefSeq"/>
        </authorList>
    </citation>
    <scope>IDENTIFICATION</scope>
    <source>
        <tissue evidence="2">Entire body</tissue>
    </source>
</reference>
<gene>
    <name evidence="2" type="primary">LOC108733201</name>
</gene>
<proteinExistence type="predicted"/>
<evidence type="ECO:0000313" key="1">
    <source>
        <dbReference type="Proteomes" id="UP000192223"/>
    </source>
</evidence>
<sequence>MEEESSNNYDNDFNDGVKQRYKQYERKRRQEKLLKTAFINFLKNPADSDGQVLDEFLQLCFVSMKNAKSIPSFDVCYKEIAE</sequence>
<keyword evidence="1" id="KW-1185">Reference proteome</keyword>
<organism evidence="1 2">
    <name type="scientific">Agrilus planipennis</name>
    <name type="common">Emerald ash borer</name>
    <name type="synonym">Agrilus marcopoli</name>
    <dbReference type="NCBI Taxonomy" id="224129"/>
    <lineage>
        <taxon>Eukaryota</taxon>
        <taxon>Metazoa</taxon>
        <taxon>Ecdysozoa</taxon>
        <taxon>Arthropoda</taxon>
        <taxon>Hexapoda</taxon>
        <taxon>Insecta</taxon>
        <taxon>Pterygota</taxon>
        <taxon>Neoptera</taxon>
        <taxon>Endopterygota</taxon>
        <taxon>Coleoptera</taxon>
        <taxon>Polyphaga</taxon>
        <taxon>Elateriformia</taxon>
        <taxon>Buprestoidea</taxon>
        <taxon>Buprestidae</taxon>
        <taxon>Agrilinae</taxon>
        <taxon>Agrilus</taxon>
    </lineage>
</organism>
<dbReference type="OrthoDB" id="6774666at2759"/>